<dbReference type="InterPro" id="IPR036395">
    <property type="entry name" value="Cu_fist_DNA-bd_dom_sf"/>
</dbReference>
<dbReference type="PRINTS" id="PR00617">
    <property type="entry name" value="COPPERFIST"/>
</dbReference>
<feature type="region of interest" description="Disordered" evidence="8">
    <location>
        <begin position="66"/>
        <end position="191"/>
    </location>
</feature>
<dbReference type="SUPFAM" id="SSF57879">
    <property type="entry name" value="Zinc domain conserved in yeast copper-regulated transcription factors"/>
    <property type="match status" value="1"/>
</dbReference>
<sequence length="287" mass="31349">MIIVEGEKYACEQCIRGHRSSTCQHIKRPLVLVRSRGRPINGSAQRIAIFAEELRKEDVNIINSDQNIQPSKSSGNKKLQQQQQQQRELKEDQSEAQVEKLSSGISSCCQPKKSSCCSSNKQTNTSNINTIDSEPMKSSCCSKPKQENSTCAKSPVKVKLEDSAHNSTQNPNSQPILSSNEISTVKSEDTNPKKGCCCNGNIKRKLESAQSAPQGLAATSSSCCSTKNPLINDTQDNQSSCSNVILLKASKRHLYNVAKGPLKLLDPVVEIPNNKVGLEIITLLPLI</sequence>
<dbReference type="FunFam" id="3.90.430.10:FF:000001">
    <property type="entry name" value="Copper fist DNA-binding protein"/>
    <property type="match status" value="1"/>
</dbReference>
<reference evidence="10" key="1">
    <citation type="submission" date="2023-04" db="EMBL/GenBank/DDBJ databases">
        <title>Candida boidinii NBRC 10035.</title>
        <authorList>
            <person name="Ichikawa N."/>
            <person name="Sato H."/>
            <person name="Tonouchi N."/>
        </authorList>
    </citation>
    <scope>NUCLEOTIDE SEQUENCE</scope>
    <source>
        <strain evidence="10">NBRC 10035</strain>
    </source>
</reference>
<dbReference type="SMART" id="SM00412">
    <property type="entry name" value="Cu_FIST"/>
    <property type="match status" value="1"/>
</dbReference>
<feature type="compositionally biased region" description="Polar residues" evidence="8">
    <location>
        <begin position="165"/>
        <end position="185"/>
    </location>
</feature>
<evidence type="ECO:0000256" key="6">
    <source>
        <dbReference type="ARBA" id="ARBA00023163"/>
    </source>
</evidence>
<feature type="domain" description="Copper-fist" evidence="9">
    <location>
        <begin position="1"/>
        <end position="40"/>
    </location>
</feature>
<dbReference type="Gene3D" id="3.90.430.10">
    <property type="entry name" value="Copper fist DNA-binding domain"/>
    <property type="match status" value="1"/>
</dbReference>
<comment type="caution">
    <text evidence="10">The sequence shown here is derived from an EMBL/GenBank/DDBJ whole genome shotgun (WGS) entry which is preliminary data.</text>
</comment>
<evidence type="ECO:0000256" key="2">
    <source>
        <dbReference type="ARBA" id="ARBA00022723"/>
    </source>
</evidence>
<dbReference type="PROSITE" id="PS01119">
    <property type="entry name" value="COPPER_FIST_1"/>
    <property type="match status" value="1"/>
</dbReference>
<keyword evidence="5" id="KW-0805">Transcription regulation</keyword>
<dbReference type="AlphaFoldDB" id="A0A9W6T312"/>
<evidence type="ECO:0000313" key="11">
    <source>
        <dbReference type="Proteomes" id="UP001165120"/>
    </source>
</evidence>
<evidence type="ECO:0000256" key="3">
    <source>
        <dbReference type="ARBA" id="ARBA00022833"/>
    </source>
</evidence>
<accession>A0A9W6T312</accession>
<keyword evidence="3" id="KW-0862">Zinc</keyword>
<evidence type="ECO:0000256" key="1">
    <source>
        <dbReference type="ARBA" id="ARBA00004123"/>
    </source>
</evidence>
<dbReference type="EMBL" id="BSXN01000923">
    <property type="protein sequence ID" value="GME70599.1"/>
    <property type="molecule type" value="Genomic_DNA"/>
</dbReference>
<proteinExistence type="predicted"/>
<evidence type="ECO:0000313" key="10">
    <source>
        <dbReference type="EMBL" id="GME70599.1"/>
    </source>
</evidence>
<feature type="compositionally biased region" description="Low complexity" evidence="8">
    <location>
        <begin position="106"/>
        <end position="127"/>
    </location>
</feature>
<dbReference type="GO" id="GO:0005507">
    <property type="term" value="F:copper ion binding"/>
    <property type="evidence" value="ECO:0007669"/>
    <property type="project" value="InterPro"/>
</dbReference>
<evidence type="ECO:0000256" key="7">
    <source>
        <dbReference type="ARBA" id="ARBA00023242"/>
    </source>
</evidence>
<feature type="compositionally biased region" description="Polar residues" evidence="8">
    <location>
        <begin position="66"/>
        <end position="79"/>
    </location>
</feature>
<dbReference type="InterPro" id="IPR051763">
    <property type="entry name" value="Copper_Homeo_Regul"/>
</dbReference>
<dbReference type="SMART" id="SM01090">
    <property type="entry name" value="Copper-fist"/>
    <property type="match status" value="1"/>
</dbReference>
<dbReference type="GO" id="GO:0000978">
    <property type="term" value="F:RNA polymerase II cis-regulatory region sequence-specific DNA binding"/>
    <property type="evidence" value="ECO:0007669"/>
    <property type="project" value="TreeGrafter"/>
</dbReference>
<keyword evidence="4" id="KW-0186">Copper</keyword>
<dbReference type="GO" id="GO:0005634">
    <property type="term" value="C:nucleus"/>
    <property type="evidence" value="ECO:0007669"/>
    <property type="project" value="UniProtKB-SubCell"/>
</dbReference>
<dbReference type="PROSITE" id="PS50073">
    <property type="entry name" value="COPPER_FIST_2"/>
    <property type="match status" value="1"/>
</dbReference>
<dbReference type="GO" id="GO:0006879">
    <property type="term" value="P:intracellular iron ion homeostasis"/>
    <property type="evidence" value="ECO:0007669"/>
    <property type="project" value="TreeGrafter"/>
</dbReference>
<keyword evidence="2" id="KW-0479">Metal-binding</keyword>
<dbReference type="PANTHER" id="PTHR28088">
    <property type="entry name" value="TRANSCRIPTIONAL ACTIVATOR HAA1-RELATED"/>
    <property type="match status" value="1"/>
</dbReference>
<evidence type="ECO:0000256" key="4">
    <source>
        <dbReference type="ARBA" id="ARBA00023008"/>
    </source>
</evidence>
<dbReference type="PANTHER" id="PTHR28088:SF7">
    <property type="entry name" value="METAL-BINDING ACTIVATOR 1"/>
    <property type="match status" value="1"/>
</dbReference>
<evidence type="ECO:0000256" key="8">
    <source>
        <dbReference type="SAM" id="MobiDB-lite"/>
    </source>
</evidence>
<dbReference type="GO" id="GO:0045944">
    <property type="term" value="P:positive regulation of transcription by RNA polymerase II"/>
    <property type="evidence" value="ECO:0007669"/>
    <property type="project" value="TreeGrafter"/>
</dbReference>
<keyword evidence="11" id="KW-1185">Reference proteome</keyword>
<gene>
    <name evidence="10" type="ORF">Cboi02_000289500</name>
</gene>
<comment type="subcellular location">
    <subcellularLocation>
        <location evidence="1">Nucleus</location>
    </subcellularLocation>
</comment>
<evidence type="ECO:0000256" key="5">
    <source>
        <dbReference type="ARBA" id="ARBA00023015"/>
    </source>
</evidence>
<evidence type="ECO:0000259" key="9">
    <source>
        <dbReference type="PROSITE" id="PS50073"/>
    </source>
</evidence>
<keyword evidence="6" id="KW-0804">Transcription</keyword>
<dbReference type="GO" id="GO:0006878">
    <property type="term" value="P:intracellular copper ion homeostasis"/>
    <property type="evidence" value="ECO:0007669"/>
    <property type="project" value="TreeGrafter"/>
</dbReference>
<dbReference type="GO" id="GO:0000981">
    <property type="term" value="F:DNA-binding transcription factor activity, RNA polymerase II-specific"/>
    <property type="evidence" value="ECO:0007669"/>
    <property type="project" value="TreeGrafter"/>
</dbReference>
<dbReference type="Proteomes" id="UP001165120">
    <property type="component" value="Unassembled WGS sequence"/>
</dbReference>
<dbReference type="Pfam" id="PF00649">
    <property type="entry name" value="Copper-fist"/>
    <property type="match status" value="1"/>
</dbReference>
<organism evidence="10 11">
    <name type="scientific">Candida boidinii</name>
    <name type="common">Yeast</name>
    <dbReference type="NCBI Taxonomy" id="5477"/>
    <lineage>
        <taxon>Eukaryota</taxon>
        <taxon>Fungi</taxon>
        <taxon>Dikarya</taxon>
        <taxon>Ascomycota</taxon>
        <taxon>Saccharomycotina</taxon>
        <taxon>Pichiomycetes</taxon>
        <taxon>Pichiales</taxon>
        <taxon>Pichiaceae</taxon>
        <taxon>Ogataea</taxon>
        <taxon>Ogataea/Candida clade</taxon>
    </lineage>
</organism>
<name>A0A9W6T312_CANBO</name>
<protein>
    <submittedName>
        <fullName evidence="10">Unnamed protein product</fullName>
    </submittedName>
</protein>
<keyword evidence="7" id="KW-0539">Nucleus</keyword>
<dbReference type="InterPro" id="IPR001083">
    <property type="entry name" value="Cu_fist_DNA-bd_dom"/>
</dbReference>